<evidence type="ECO:0000313" key="2">
    <source>
        <dbReference type="WBParaSite" id="nRc.2.0.1.t41336-RA"/>
    </source>
</evidence>
<name>A0A915KRF0_ROMCU</name>
<proteinExistence type="predicted"/>
<protein>
    <submittedName>
        <fullName evidence="2">Uncharacterized protein</fullName>
    </submittedName>
</protein>
<sequence length="81" mass="9596">MTDIDIPARQEPRGGETRWLVKAFKRSKSAVQTTLVHLHQPTFFNNRQLITLFEKRRHLSKFSDKNFYAHYRSSVSCLFVI</sequence>
<evidence type="ECO:0000313" key="1">
    <source>
        <dbReference type="Proteomes" id="UP000887565"/>
    </source>
</evidence>
<organism evidence="1 2">
    <name type="scientific">Romanomermis culicivorax</name>
    <name type="common">Nematode worm</name>
    <dbReference type="NCBI Taxonomy" id="13658"/>
    <lineage>
        <taxon>Eukaryota</taxon>
        <taxon>Metazoa</taxon>
        <taxon>Ecdysozoa</taxon>
        <taxon>Nematoda</taxon>
        <taxon>Enoplea</taxon>
        <taxon>Dorylaimia</taxon>
        <taxon>Mermithida</taxon>
        <taxon>Mermithoidea</taxon>
        <taxon>Mermithidae</taxon>
        <taxon>Romanomermis</taxon>
    </lineage>
</organism>
<dbReference type="WBParaSite" id="nRc.2.0.1.t41336-RA">
    <property type="protein sequence ID" value="nRc.2.0.1.t41336-RA"/>
    <property type="gene ID" value="nRc.2.0.1.g41336"/>
</dbReference>
<keyword evidence="1" id="KW-1185">Reference proteome</keyword>
<accession>A0A915KRF0</accession>
<dbReference type="Proteomes" id="UP000887565">
    <property type="component" value="Unplaced"/>
</dbReference>
<reference evidence="2" key="1">
    <citation type="submission" date="2022-11" db="UniProtKB">
        <authorList>
            <consortium name="WormBaseParasite"/>
        </authorList>
    </citation>
    <scope>IDENTIFICATION</scope>
</reference>
<dbReference type="AlphaFoldDB" id="A0A915KRF0"/>